<sequence length="572" mass="62376">MRNLANFAVAKLAAIFVSSLLTVATARKRDWQGAAFSTLNATVGGRLQSATPLALPCFSNYDGQPVTPDPQACSIAQENYDVWTYRSQRYGNTMASTWEACFASDESCLLDYTDPSNPEAYNGTVCSQGSISDYYIEVQEASDVTAAFNFSKATGIPLSIKNSGHDFFGRSTAKGSLALWMRNLSSISYNEAFVPCGCSEDTSYQAITTGTGIPALDVYQFADQHNLTVVGGFGSSVAWHGGWVLGGGHSLLTPVYGMGVDRVLEFKVVTPDGELRVANQCQNTDLFWALRGGGGGTFGVVLEATSRVEKQLTLQFANFTIGYTNEAALEFFEVLVNNTMKWSSEGWGGLIGPSVGHYMLNPLLTLSEAEDSLKELSEFVLANGGNFTLQTVPSWMSFFSAHPGLDITGVPSAVGSRLISNEVFECETGRSELANLMATSPSLNILFETPSLFNASANDTSINPAWRRSAWHLASLVGWDYNATTTEIQQTFEMLHNITEAMTVISPDTGAYFNEGDVYQTNYQESFWGQNYPALLKIKQKYDPCGLLDCWRCVGWKGPSEPKYDCYLDVPM</sequence>
<dbReference type="Proteomes" id="UP000053989">
    <property type="component" value="Unassembled WGS sequence"/>
</dbReference>
<dbReference type="InterPro" id="IPR012951">
    <property type="entry name" value="BBE"/>
</dbReference>
<dbReference type="InParanoid" id="A0A0C2ZMB1"/>
<accession>A0A0C2ZMB1</accession>
<dbReference type="InterPro" id="IPR036318">
    <property type="entry name" value="FAD-bd_PCMH-like_sf"/>
</dbReference>
<keyword evidence="2" id="KW-0560">Oxidoreductase</keyword>
<dbReference type="InterPro" id="IPR016169">
    <property type="entry name" value="FAD-bd_PCMH_sub2"/>
</dbReference>
<evidence type="ECO:0000313" key="6">
    <source>
        <dbReference type="Proteomes" id="UP000053989"/>
    </source>
</evidence>
<dbReference type="STRING" id="1036808.A0A0C2ZMB1"/>
<dbReference type="Pfam" id="PF01565">
    <property type="entry name" value="FAD_binding_4"/>
    <property type="match status" value="1"/>
</dbReference>
<dbReference type="EMBL" id="KN822040">
    <property type="protein sequence ID" value="KIM62703.1"/>
    <property type="molecule type" value="Genomic_DNA"/>
</dbReference>
<dbReference type="OrthoDB" id="9983560at2759"/>
<dbReference type="GO" id="GO:0016491">
    <property type="term" value="F:oxidoreductase activity"/>
    <property type="evidence" value="ECO:0007669"/>
    <property type="project" value="UniProtKB-KW"/>
</dbReference>
<feature type="domain" description="FAD-binding PCMH-type" evidence="4">
    <location>
        <begin position="127"/>
        <end position="311"/>
    </location>
</feature>
<dbReference type="SUPFAM" id="SSF56176">
    <property type="entry name" value="FAD-binding/transporter-associated domain-like"/>
    <property type="match status" value="1"/>
</dbReference>
<organism evidence="5 6">
    <name type="scientific">Scleroderma citrinum Foug A</name>
    <dbReference type="NCBI Taxonomy" id="1036808"/>
    <lineage>
        <taxon>Eukaryota</taxon>
        <taxon>Fungi</taxon>
        <taxon>Dikarya</taxon>
        <taxon>Basidiomycota</taxon>
        <taxon>Agaricomycotina</taxon>
        <taxon>Agaricomycetes</taxon>
        <taxon>Agaricomycetidae</taxon>
        <taxon>Boletales</taxon>
        <taxon>Sclerodermatineae</taxon>
        <taxon>Sclerodermataceae</taxon>
        <taxon>Scleroderma</taxon>
    </lineage>
</organism>
<dbReference type="AlphaFoldDB" id="A0A0C2ZMB1"/>
<feature type="signal peptide" evidence="3">
    <location>
        <begin position="1"/>
        <end position="26"/>
    </location>
</feature>
<gene>
    <name evidence="5" type="ORF">SCLCIDRAFT_1214804</name>
</gene>
<dbReference type="PANTHER" id="PTHR13878">
    <property type="entry name" value="GULONOLACTONE OXIDASE"/>
    <property type="match status" value="1"/>
</dbReference>
<reference evidence="6" key="2">
    <citation type="submission" date="2015-01" db="EMBL/GenBank/DDBJ databases">
        <title>Evolutionary Origins and Diversification of the Mycorrhizal Mutualists.</title>
        <authorList>
            <consortium name="DOE Joint Genome Institute"/>
            <consortium name="Mycorrhizal Genomics Consortium"/>
            <person name="Kohler A."/>
            <person name="Kuo A."/>
            <person name="Nagy L.G."/>
            <person name="Floudas D."/>
            <person name="Copeland A."/>
            <person name="Barry K.W."/>
            <person name="Cichocki N."/>
            <person name="Veneault-Fourrey C."/>
            <person name="LaButti K."/>
            <person name="Lindquist E.A."/>
            <person name="Lipzen A."/>
            <person name="Lundell T."/>
            <person name="Morin E."/>
            <person name="Murat C."/>
            <person name="Riley R."/>
            <person name="Ohm R."/>
            <person name="Sun H."/>
            <person name="Tunlid A."/>
            <person name="Henrissat B."/>
            <person name="Grigoriev I.V."/>
            <person name="Hibbett D.S."/>
            <person name="Martin F."/>
        </authorList>
    </citation>
    <scope>NUCLEOTIDE SEQUENCE [LARGE SCALE GENOMIC DNA]</scope>
    <source>
        <strain evidence="6">Foug A</strain>
    </source>
</reference>
<dbReference type="InterPro" id="IPR050432">
    <property type="entry name" value="FAD-linked_Oxidoreductases_BP"/>
</dbReference>
<dbReference type="InterPro" id="IPR006094">
    <property type="entry name" value="Oxid_FAD_bind_N"/>
</dbReference>
<comment type="similarity">
    <text evidence="1">Belongs to the oxygen-dependent FAD-linked oxidoreductase family.</text>
</comment>
<keyword evidence="6" id="KW-1185">Reference proteome</keyword>
<reference evidence="5 6" key="1">
    <citation type="submission" date="2014-04" db="EMBL/GenBank/DDBJ databases">
        <authorList>
            <consortium name="DOE Joint Genome Institute"/>
            <person name="Kuo A."/>
            <person name="Kohler A."/>
            <person name="Nagy L.G."/>
            <person name="Floudas D."/>
            <person name="Copeland A."/>
            <person name="Barry K.W."/>
            <person name="Cichocki N."/>
            <person name="Veneault-Fourrey C."/>
            <person name="LaButti K."/>
            <person name="Lindquist E.A."/>
            <person name="Lipzen A."/>
            <person name="Lundell T."/>
            <person name="Morin E."/>
            <person name="Murat C."/>
            <person name="Sun H."/>
            <person name="Tunlid A."/>
            <person name="Henrissat B."/>
            <person name="Grigoriev I.V."/>
            <person name="Hibbett D.S."/>
            <person name="Martin F."/>
            <person name="Nordberg H.P."/>
            <person name="Cantor M.N."/>
            <person name="Hua S.X."/>
        </authorList>
    </citation>
    <scope>NUCLEOTIDE SEQUENCE [LARGE SCALE GENOMIC DNA]</scope>
    <source>
        <strain evidence="5 6">Foug A</strain>
    </source>
</reference>
<evidence type="ECO:0000259" key="4">
    <source>
        <dbReference type="PROSITE" id="PS51387"/>
    </source>
</evidence>
<dbReference type="HOGENOM" id="CLU_018354_4_4_1"/>
<dbReference type="Gene3D" id="3.30.465.10">
    <property type="match status" value="2"/>
</dbReference>
<proteinExistence type="inferred from homology"/>
<evidence type="ECO:0000313" key="5">
    <source>
        <dbReference type="EMBL" id="KIM62703.1"/>
    </source>
</evidence>
<protein>
    <recommendedName>
        <fullName evidence="4">FAD-binding PCMH-type domain-containing protein</fullName>
    </recommendedName>
</protein>
<dbReference type="PROSITE" id="PS51387">
    <property type="entry name" value="FAD_PCMH"/>
    <property type="match status" value="1"/>
</dbReference>
<feature type="chain" id="PRO_5002160412" description="FAD-binding PCMH-type domain-containing protein" evidence="3">
    <location>
        <begin position="27"/>
        <end position="572"/>
    </location>
</feature>
<keyword evidence="3" id="KW-0732">Signal</keyword>
<name>A0A0C2ZMB1_9AGAM</name>
<dbReference type="Gene3D" id="3.40.462.20">
    <property type="match status" value="1"/>
</dbReference>
<dbReference type="Pfam" id="PF08031">
    <property type="entry name" value="BBE"/>
    <property type="match status" value="1"/>
</dbReference>
<evidence type="ECO:0000256" key="3">
    <source>
        <dbReference type="SAM" id="SignalP"/>
    </source>
</evidence>
<dbReference type="InterPro" id="IPR016166">
    <property type="entry name" value="FAD-bd_PCMH"/>
</dbReference>
<evidence type="ECO:0000256" key="1">
    <source>
        <dbReference type="ARBA" id="ARBA00005466"/>
    </source>
</evidence>
<evidence type="ECO:0000256" key="2">
    <source>
        <dbReference type="ARBA" id="ARBA00023002"/>
    </source>
</evidence>
<dbReference type="PANTHER" id="PTHR13878:SF91">
    <property type="entry name" value="FAD BINDING DOMAIN PROTEIN (AFU_ORTHOLOGUE AFUA_6G12070)-RELATED"/>
    <property type="match status" value="1"/>
</dbReference>
<dbReference type="GO" id="GO:0071949">
    <property type="term" value="F:FAD binding"/>
    <property type="evidence" value="ECO:0007669"/>
    <property type="project" value="InterPro"/>
</dbReference>